<keyword evidence="2" id="KW-0732">Signal</keyword>
<dbReference type="InterPro" id="IPR027275">
    <property type="entry name" value="PRC-brl_dom"/>
</dbReference>
<feature type="domain" description="PRC-barrel" evidence="3">
    <location>
        <begin position="288"/>
        <end position="359"/>
    </location>
</feature>
<dbReference type="OrthoDB" id="7876889at2"/>
<dbReference type="PATRIC" id="fig|1107882.3.peg.1278"/>
<dbReference type="RefSeq" id="WP_008834953.1">
    <property type="nucleotide sequence ID" value="NZ_AHAM01000042.1"/>
</dbReference>
<feature type="signal peptide" evidence="2">
    <location>
        <begin position="1"/>
        <end position="21"/>
    </location>
</feature>
<name>H0HME1_9HYPH</name>
<sequence length="390" mass="39820">MIRNLLATTAIATLLSTAAYAQDATAPAPAAPDPAVQAPAEAPIARADGHLATNLIGETVYNGTGDDAENIGKVNDIVIGSNGEVESVVIGVGGFLGLGQKNVAVNYAEVDWAERDGDRWLVVAATKEQLEAQADFDRRAYEPAPATTAGTEPPPATDQTATAPAPAAPTDDQTATAPAEPAPADDQTATAPAEPAPADDQTATAPAEPAPADDQTATAPAEPAPADDQTATAPAEPAPADDQTATAPAPAAPADDQTAAAPADPAAPTDQTTTAAVDKSALTEMPANEMRAENLIGTTVYGANDEMIGEIGDVVLEGENVDSIIVDVGGFLGVGEKEVAVAMDNLSFMTDADGNRYLYTGFTKEQLDAQPAYDEATFAQNRDDQRMMNQ</sequence>
<dbReference type="Pfam" id="PF05239">
    <property type="entry name" value="PRC"/>
    <property type="match status" value="2"/>
</dbReference>
<evidence type="ECO:0000259" key="3">
    <source>
        <dbReference type="Pfam" id="PF05239"/>
    </source>
</evidence>
<dbReference type="InterPro" id="IPR011033">
    <property type="entry name" value="PRC_barrel-like_sf"/>
</dbReference>
<evidence type="ECO:0000256" key="1">
    <source>
        <dbReference type="SAM" id="MobiDB-lite"/>
    </source>
</evidence>
<dbReference type="Gene3D" id="2.30.30.240">
    <property type="entry name" value="PRC-barrel domain"/>
    <property type="match status" value="2"/>
</dbReference>
<evidence type="ECO:0000313" key="5">
    <source>
        <dbReference type="Proteomes" id="UP000003250"/>
    </source>
</evidence>
<feature type="region of interest" description="Disordered" evidence="1">
    <location>
        <begin position="144"/>
        <end position="276"/>
    </location>
</feature>
<dbReference type="AlphaFoldDB" id="H0HME1"/>
<accession>H0HME1</accession>
<dbReference type="PANTHER" id="PTHR36505">
    <property type="entry name" value="BLR1072 PROTEIN"/>
    <property type="match status" value="1"/>
</dbReference>
<proteinExistence type="predicted"/>
<dbReference type="SUPFAM" id="SSF50346">
    <property type="entry name" value="PRC-barrel domain"/>
    <property type="match status" value="2"/>
</dbReference>
<feature type="domain" description="PRC-barrel" evidence="3">
    <location>
        <begin position="50"/>
        <end position="130"/>
    </location>
</feature>
<keyword evidence="5" id="KW-1185">Reference proteome</keyword>
<organism evidence="4 5">
    <name type="scientific">Mesorhizobium alhagi CCNWXJ12-2</name>
    <dbReference type="NCBI Taxonomy" id="1107882"/>
    <lineage>
        <taxon>Bacteria</taxon>
        <taxon>Pseudomonadati</taxon>
        <taxon>Pseudomonadota</taxon>
        <taxon>Alphaproteobacteria</taxon>
        <taxon>Hyphomicrobiales</taxon>
        <taxon>Phyllobacteriaceae</taxon>
        <taxon>Allomesorhizobium</taxon>
    </lineage>
</organism>
<dbReference type="EMBL" id="AHAM01000042">
    <property type="protein sequence ID" value="EHK58071.1"/>
    <property type="molecule type" value="Genomic_DNA"/>
</dbReference>
<dbReference type="PANTHER" id="PTHR36505:SF1">
    <property type="entry name" value="BLR1072 PROTEIN"/>
    <property type="match status" value="1"/>
</dbReference>
<feature type="chain" id="PRO_5003534585" description="PRC-barrel domain-containing protein" evidence="2">
    <location>
        <begin position="22"/>
        <end position="390"/>
    </location>
</feature>
<reference evidence="4 5" key="1">
    <citation type="journal article" date="2012" name="J. Bacteriol.">
        <title>Draft Genome Sequence of Mesorhizobium alhagi CCNWXJ12-2T, a Novel Salt-Resistant Species Isolated from the Desert of Northwestern China.</title>
        <authorList>
            <person name="Zhou M."/>
            <person name="Chen W."/>
            <person name="Chen H."/>
            <person name="Wei G."/>
        </authorList>
    </citation>
    <scope>NUCLEOTIDE SEQUENCE [LARGE SCALE GENOMIC DNA]</scope>
    <source>
        <strain evidence="4 5">CCNWXJ12-2</strain>
    </source>
</reference>
<evidence type="ECO:0000256" key="2">
    <source>
        <dbReference type="SAM" id="SignalP"/>
    </source>
</evidence>
<gene>
    <name evidence="4" type="ORF">MAXJ12_06525</name>
</gene>
<dbReference type="Proteomes" id="UP000003250">
    <property type="component" value="Unassembled WGS sequence"/>
</dbReference>
<evidence type="ECO:0000313" key="4">
    <source>
        <dbReference type="EMBL" id="EHK58071.1"/>
    </source>
</evidence>
<protein>
    <recommendedName>
        <fullName evidence="3">PRC-barrel domain-containing protein</fullName>
    </recommendedName>
</protein>